<organism evidence="2 3">
    <name type="scientific">Thermaerobacillus caldiproteolyticus</name>
    <dbReference type="NCBI Taxonomy" id="247480"/>
    <lineage>
        <taxon>Bacteria</taxon>
        <taxon>Bacillati</taxon>
        <taxon>Bacillota</taxon>
        <taxon>Bacilli</taxon>
        <taxon>Bacillales</taxon>
        <taxon>Anoxybacillaceae</taxon>
        <taxon>Thermaerobacillus</taxon>
    </lineage>
</organism>
<evidence type="ECO:0000313" key="2">
    <source>
        <dbReference type="EMBL" id="MBA2875819.1"/>
    </source>
</evidence>
<evidence type="ECO:0000313" key="3">
    <source>
        <dbReference type="Proteomes" id="UP000523087"/>
    </source>
</evidence>
<dbReference type="GO" id="GO:0035438">
    <property type="term" value="F:cyclic-di-GMP binding"/>
    <property type="evidence" value="ECO:0007669"/>
    <property type="project" value="InterPro"/>
</dbReference>
<dbReference type="RefSeq" id="WP_181556601.1">
    <property type="nucleotide sequence ID" value="NZ_JACDUT010000008.1"/>
</dbReference>
<sequence>MRFRRQEAFRYEFGQPLPCTFRLVRIDGRSVESEEGRAHIHDISPRGMKIETWLHIQPEQQEIEIQVTFALNDIVFRFLGMLVWQKPLASHYYYGVRLMLSDVQEEMLVREIKQHAALRHGFRR</sequence>
<proteinExistence type="predicted"/>
<dbReference type="Pfam" id="PF07238">
    <property type="entry name" value="PilZ"/>
    <property type="match status" value="1"/>
</dbReference>
<accession>A0A7V9Z8A3</accession>
<name>A0A7V9Z8A3_9BACL</name>
<dbReference type="Proteomes" id="UP000523087">
    <property type="component" value="Unassembled WGS sequence"/>
</dbReference>
<feature type="domain" description="PilZ" evidence="1">
    <location>
        <begin position="32"/>
        <end position="113"/>
    </location>
</feature>
<evidence type="ECO:0000259" key="1">
    <source>
        <dbReference type="Pfam" id="PF07238"/>
    </source>
</evidence>
<keyword evidence="3" id="KW-1185">Reference proteome</keyword>
<dbReference type="InterPro" id="IPR009875">
    <property type="entry name" value="PilZ_domain"/>
</dbReference>
<comment type="caution">
    <text evidence="2">The sequence shown here is derived from an EMBL/GenBank/DDBJ whole genome shotgun (WGS) entry which is preliminary data.</text>
</comment>
<protein>
    <recommendedName>
        <fullName evidence="1">PilZ domain-containing protein</fullName>
    </recommendedName>
</protein>
<dbReference type="AlphaFoldDB" id="A0A7V9Z8A3"/>
<gene>
    <name evidence="2" type="ORF">HNR31_002613</name>
</gene>
<reference evidence="2 3" key="1">
    <citation type="submission" date="2020-07" db="EMBL/GenBank/DDBJ databases">
        <title>Genomic Encyclopedia of Type Strains, Phase IV (KMG-IV): sequencing the most valuable type-strain genomes for metagenomic binning, comparative biology and taxonomic classification.</title>
        <authorList>
            <person name="Goeker M."/>
        </authorList>
    </citation>
    <scope>NUCLEOTIDE SEQUENCE [LARGE SCALE GENOMIC DNA]</scope>
    <source>
        <strain evidence="2 3">DSM 15730</strain>
    </source>
</reference>
<dbReference type="EMBL" id="JACDUT010000008">
    <property type="protein sequence ID" value="MBA2875819.1"/>
    <property type="molecule type" value="Genomic_DNA"/>
</dbReference>